<dbReference type="EMBL" id="ABVR01000046">
    <property type="protein sequence ID" value="EEG87909.1"/>
    <property type="molecule type" value="Genomic_DNA"/>
</dbReference>
<evidence type="ECO:0000313" key="2">
    <source>
        <dbReference type="Proteomes" id="UP000003793"/>
    </source>
</evidence>
<proteinExistence type="predicted"/>
<sequence>MDSYSKTPAYNSENDAFSAYLFLPDFLFLQYMQKDSRCADCSVSAVSYIARNHLTHSAPL</sequence>
<dbReference type="HOGENOM" id="CLU_2933451_0_0_9"/>
<evidence type="ECO:0000313" key="1">
    <source>
        <dbReference type="EMBL" id="EEG87909.1"/>
    </source>
</evidence>
<dbReference type="Proteomes" id="UP000003793">
    <property type="component" value="Unassembled WGS sequence"/>
</dbReference>
<reference evidence="1 2" key="1">
    <citation type="submission" date="2009-02" db="EMBL/GenBank/DDBJ databases">
        <authorList>
            <person name="Fulton L."/>
            <person name="Clifton S."/>
            <person name="Fulton B."/>
            <person name="Xu J."/>
            <person name="Minx P."/>
            <person name="Pepin K.H."/>
            <person name="Johnson M."/>
            <person name="Bhonagiri V."/>
            <person name="Nash W.E."/>
            <person name="Mardis E.R."/>
            <person name="Wilson R.K."/>
        </authorList>
    </citation>
    <scope>NUCLEOTIDE SEQUENCE [LARGE SCALE GENOMIC DNA]</scope>
    <source>
        <strain evidence="1 2">ATCC 27758</strain>
    </source>
</reference>
<name>C0BF64_9FIRM</name>
<organism evidence="1 2">
    <name type="scientific">Coprococcus comes ATCC 27758</name>
    <dbReference type="NCBI Taxonomy" id="470146"/>
    <lineage>
        <taxon>Bacteria</taxon>
        <taxon>Bacillati</taxon>
        <taxon>Bacillota</taxon>
        <taxon>Clostridia</taxon>
        <taxon>Lachnospirales</taxon>
        <taxon>Lachnospiraceae</taxon>
        <taxon>Coprococcus</taxon>
    </lineage>
</organism>
<protein>
    <submittedName>
        <fullName evidence="1">Uncharacterized protein</fullName>
    </submittedName>
</protein>
<reference evidence="1 2" key="2">
    <citation type="submission" date="2009-03" db="EMBL/GenBank/DDBJ databases">
        <title>Draft genome sequence of Coprococcus comes (ATCC 27758).</title>
        <authorList>
            <person name="Sudarsanam P."/>
            <person name="Ley R."/>
            <person name="Guruge J."/>
            <person name="Turnbaugh P.J."/>
            <person name="Mahowald M."/>
            <person name="Liep D."/>
            <person name="Gordon J."/>
        </authorList>
    </citation>
    <scope>NUCLEOTIDE SEQUENCE [LARGE SCALE GENOMIC DNA]</scope>
    <source>
        <strain evidence="1 2">ATCC 27758</strain>
    </source>
</reference>
<gene>
    <name evidence="1" type="ORF">COPCOM_03831</name>
</gene>
<accession>C0BF64</accession>
<dbReference type="AlphaFoldDB" id="C0BF64"/>
<comment type="caution">
    <text evidence="1">The sequence shown here is derived from an EMBL/GenBank/DDBJ whole genome shotgun (WGS) entry which is preliminary data.</text>
</comment>